<proteinExistence type="predicted"/>
<dbReference type="AlphaFoldDB" id="A0A0V0TGQ9"/>
<name>A0A0V0TGQ9_9BILA</name>
<sequence>MSMLTMFLNPLSYNESAKQDDPQPICKISERFRYFISTLPNLRNSPYGCFNLTEYTMWAAHNAHLW</sequence>
<protein>
    <submittedName>
        <fullName evidence="1">Uncharacterized protein</fullName>
    </submittedName>
</protein>
<accession>A0A0V0TGQ9</accession>
<dbReference type="EMBL" id="JYDJ01000277">
    <property type="protein sequence ID" value="KRX38202.1"/>
    <property type="molecule type" value="Genomic_DNA"/>
</dbReference>
<reference evidence="1 2" key="1">
    <citation type="submission" date="2015-01" db="EMBL/GenBank/DDBJ databases">
        <title>Evolution of Trichinella species and genotypes.</title>
        <authorList>
            <person name="Korhonen P.K."/>
            <person name="Edoardo P."/>
            <person name="Giuseppe L.R."/>
            <person name="Gasser R.B."/>
        </authorList>
    </citation>
    <scope>NUCLEOTIDE SEQUENCE [LARGE SCALE GENOMIC DNA]</scope>
    <source>
        <strain evidence="1">ISS417</strain>
    </source>
</reference>
<gene>
    <name evidence="1" type="ORF">T05_14813</name>
</gene>
<comment type="caution">
    <text evidence="1">The sequence shown here is derived from an EMBL/GenBank/DDBJ whole genome shotgun (WGS) entry which is preliminary data.</text>
</comment>
<organism evidence="1 2">
    <name type="scientific">Trichinella murrelli</name>
    <dbReference type="NCBI Taxonomy" id="144512"/>
    <lineage>
        <taxon>Eukaryota</taxon>
        <taxon>Metazoa</taxon>
        <taxon>Ecdysozoa</taxon>
        <taxon>Nematoda</taxon>
        <taxon>Enoplea</taxon>
        <taxon>Dorylaimia</taxon>
        <taxon>Trichinellida</taxon>
        <taxon>Trichinellidae</taxon>
        <taxon>Trichinella</taxon>
    </lineage>
</organism>
<dbReference type="Proteomes" id="UP000055048">
    <property type="component" value="Unassembled WGS sequence"/>
</dbReference>
<evidence type="ECO:0000313" key="1">
    <source>
        <dbReference type="EMBL" id="KRX38202.1"/>
    </source>
</evidence>
<evidence type="ECO:0000313" key="2">
    <source>
        <dbReference type="Proteomes" id="UP000055048"/>
    </source>
</evidence>
<keyword evidence="2" id="KW-1185">Reference proteome</keyword>